<dbReference type="PANTHER" id="PTHR38626">
    <property type="entry name" value="SKN-1 DEPENDENT ZYGOTIC TRANSCRIPT-RELATED"/>
    <property type="match status" value="1"/>
</dbReference>
<feature type="domain" description="C2" evidence="3">
    <location>
        <begin position="36"/>
        <end position="177"/>
    </location>
</feature>
<dbReference type="InterPro" id="IPR057569">
    <property type="entry name" value="C2_nem"/>
</dbReference>
<feature type="signal peptide" evidence="2">
    <location>
        <begin position="1"/>
        <end position="18"/>
    </location>
</feature>
<gene>
    <name evidence="4" type="ORF">LOAG_04970</name>
</gene>
<evidence type="ECO:0000259" key="3">
    <source>
        <dbReference type="Pfam" id="PF25330"/>
    </source>
</evidence>
<dbReference type="AlphaFoldDB" id="A0A1S0U1H7"/>
<keyword evidence="1" id="KW-0812">Transmembrane</keyword>
<dbReference type="KEGG" id="loa:LOAG_04970"/>
<name>A0A1S0U1H7_LOALO</name>
<organism evidence="4">
    <name type="scientific">Loa loa</name>
    <name type="common">Eye worm</name>
    <name type="synonym">Filaria loa</name>
    <dbReference type="NCBI Taxonomy" id="7209"/>
    <lineage>
        <taxon>Eukaryota</taxon>
        <taxon>Metazoa</taxon>
        <taxon>Ecdysozoa</taxon>
        <taxon>Nematoda</taxon>
        <taxon>Chromadorea</taxon>
        <taxon>Rhabditida</taxon>
        <taxon>Spirurina</taxon>
        <taxon>Spiruromorpha</taxon>
        <taxon>Filarioidea</taxon>
        <taxon>Onchocercidae</taxon>
        <taxon>Loa</taxon>
    </lineage>
</organism>
<keyword evidence="1" id="KW-1133">Transmembrane helix</keyword>
<reference evidence="4" key="1">
    <citation type="submission" date="2012-04" db="EMBL/GenBank/DDBJ databases">
        <title>The Genome Sequence of Loa loa.</title>
        <authorList>
            <consortium name="The Broad Institute Genome Sequencing Platform"/>
            <consortium name="Broad Institute Genome Sequencing Center for Infectious Disease"/>
            <person name="Nutman T.B."/>
            <person name="Fink D.L."/>
            <person name="Russ C."/>
            <person name="Young S."/>
            <person name="Zeng Q."/>
            <person name="Gargeya S."/>
            <person name="Alvarado L."/>
            <person name="Berlin A."/>
            <person name="Chapman S.B."/>
            <person name="Chen Z."/>
            <person name="Freedman E."/>
            <person name="Gellesch M."/>
            <person name="Goldberg J."/>
            <person name="Griggs A."/>
            <person name="Gujja S."/>
            <person name="Heilman E.R."/>
            <person name="Heiman D."/>
            <person name="Howarth C."/>
            <person name="Mehta T."/>
            <person name="Neiman D."/>
            <person name="Pearson M."/>
            <person name="Roberts A."/>
            <person name="Saif S."/>
            <person name="Shea T."/>
            <person name="Shenoy N."/>
            <person name="Sisk P."/>
            <person name="Stolte C."/>
            <person name="Sykes S."/>
            <person name="White J."/>
            <person name="Yandava C."/>
            <person name="Haas B."/>
            <person name="Henn M.R."/>
            <person name="Nusbaum C."/>
            <person name="Birren B."/>
        </authorList>
    </citation>
    <scope>NUCLEOTIDE SEQUENCE [LARGE SCALE GENOMIC DNA]</scope>
</reference>
<feature type="chain" id="PRO_5010334610" description="C2 domain-containing protein" evidence="2">
    <location>
        <begin position="19"/>
        <end position="325"/>
    </location>
</feature>
<dbReference type="OMA" id="FISHWTE"/>
<keyword evidence="2" id="KW-0732">Signal</keyword>
<sequence>MFLAIALLFFVIWSPVFHTVMIVVSAPTQQQPDPEEFWISVDLLNVEWKPSCFIISYCNKPELKMIKANPVNGEKSTFSWQLDQNLQLLSNSVFISHWTTGSHVDIEMSIEIIGIDPKYRFQRSCDQTVATKAFKYEVQEEHSGSSSVGNGSDLGQLIVELRGRCFNATLTVQKYIRQCPWWIKAETTTAATAEPYENEFPPIEQCTFVVFTCIVTSCLVIMCAIQYILKLYEKSGKLAKRKATILPVVQSRSWKIVKIDGNSHLTSDTMNDNKSSTSRSTLKSESLINCAGGQIFANSDTIIESDRSSSINDRTYDNVAHSDDV</sequence>
<dbReference type="RefSeq" id="XP_003140555.2">
    <property type="nucleotide sequence ID" value="XM_003140507.2"/>
</dbReference>
<accession>A0A1S0U1H7</accession>
<evidence type="ECO:0000313" key="4">
    <source>
        <dbReference type="EMBL" id="EFO23516.2"/>
    </source>
</evidence>
<dbReference type="EMBL" id="JH712096">
    <property type="protein sequence ID" value="EFO23516.2"/>
    <property type="molecule type" value="Genomic_DNA"/>
</dbReference>
<dbReference type="InterPro" id="IPR040426">
    <property type="entry name" value="C05B5.4-like"/>
</dbReference>
<evidence type="ECO:0000256" key="2">
    <source>
        <dbReference type="SAM" id="SignalP"/>
    </source>
</evidence>
<dbReference type="Pfam" id="PF25330">
    <property type="entry name" value="C2_nem"/>
    <property type="match status" value="1"/>
</dbReference>
<protein>
    <recommendedName>
        <fullName evidence="3">C2 domain-containing protein</fullName>
    </recommendedName>
</protein>
<proteinExistence type="predicted"/>
<evidence type="ECO:0000256" key="1">
    <source>
        <dbReference type="SAM" id="Phobius"/>
    </source>
</evidence>
<dbReference type="InParanoid" id="A0A1S0U1H7"/>
<feature type="transmembrane region" description="Helical" evidence="1">
    <location>
        <begin position="208"/>
        <end position="232"/>
    </location>
</feature>
<dbReference type="PANTHER" id="PTHR38626:SF4">
    <property type="entry name" value="SKN-1 DEPENDENT ZYGOTIC TRANSCRIPT"/>
    <property type="match status" value="1"/>
</dbReference>
<dbReference type="CTD" id="9942372"/>
<keyword evidence="1" id="KW-0472">Membrane</keyword>
<dbReference type="GeneID" id="9942372"/>
<dbReference type="OrthoDB" id="5854798at2759"/>